<feature type="compositionally biased region" description="Basic and acidic residues" evidence="1">
    <location>
        <begin position="21"/>
        <end position="40"/>
    </location>
</feature>
<evidence type="ECO:0000313" key="3">
    <source>
        <dbReference type="Proteomes" id="UP000001312"/>
    </source>
</evidence>
<protein>
    <submittedName>
        <fullName evidence="2">Uncharacterized protein</fullName>
    </submittedName>
</protein>
<evidence type="ECO:0000313" key="2">
    <source>
        <dbReference type="EMBL" id="EDN95292.1"/>
    </source>
</evidence>
<dbReference type="Proteomes" id="UP000001312">
    <property type="component" value="Unassembled WGS sequence"/>
</dbReference>
<gene>
    <name evidence="2" type="ORF">SS1G_11169</name>
</gene>
<dbReference type="AlphaFoldDB" id="A7F0Q0"/>
<feature type="region of interest" description="Disordered" evidence="1">
    <location>
        <begin position="16"/>
        <end position="40"/>
    </location>
</feature>
<dbReference type="EMBL" id="CH476637">
    <property type="protein sequence ID" value="EDN95292.1"/>
    <property type="molecule type" value="Genomic_DNA"/>
</dbReference>
<dbReference type="KEGG" id="ssl:SS1G_11169"/>
<keyword evidence="3" id="KW-1185">Reference proteome</keyword>
<dbReference type="HOGENOM" id="CLU_2575303_0_0_1"/>
<reference evidence="3" key="1">
    <citation type="journal article" date="2011" name="PLoS Genet.">
        <title>Genomic analysis of the necrotrophic fungal pathogens Sclerotinia sclerotiorum and Botrytis cinerea.</title>
        <authorList>
            <person name="Amselem J."/>
            <person name="Cuomo C.A."/>
            <person name="van Kan J.A."/>
            <person name="Viaud M."/>
            <person name="Benito E.P."/>
            <person name="Couloux A."/>
            <person name="Coutinho P.M."/>
            <person name="de Vries R.P."/>
            <person name="Dyer P.S."/>
            <person name="Fillinger S."/>
            <person name="Fournier E."/>
            <person name="Gout L."/>
            <person name="Hahn M."/>
            <person name="Kohn L."/>
            <person name="Lapalu N."/>
            <person name="Plummer K.M."/>
            <person name="Pradier J.M."/>
            <person name="Quevillon E."/>
            <person name="Sharon A."/>
            <person name="Simon A."/>
            <person name="ten Have A."/>
            <person name="Tudzynski B."/>
            <person name="Tudzynski P."/>
            <person name="Wincker P."/>
            <person name="Andrew M."/>
            <person name="Anthouard V."/>
            <person name="Beever R.E."/>
            <person name="Beffa R."/>
            <person name="Benoit I."/>
            <person name="Bouzid O."/>
            <person name="Brault B."/>
            <person name="Chen Z."/>
            <person name="Choquer M."/>
            <person name="Collemare J."/>
            <person name="Cotton P."/>
            <person name="Danchin E.G."/>
            <person name="Da Silva C."/>
            <person name="Gautier A."/>
            <person name="Giraud C."/>
            <person name="Giraud T."/>
            <person name="Gonzalez C."/>
            <person name="Grossetete S."/>
            <person name="Guldener U."/>
            <person name="Henrissat B."/>
            <person name="Howlett B.J."/>
            <person name="Kodira C."/>
            <person name="Kretschmer M."/>
            <person name="Lappartient A."/>
            <person name="Leroch M."/>
            <person name="Levis C."/>
            <person name="Mauceli E."/>
            <person name="Neuveglise C."/>
            <person name="Oeser B."/>
            <person name="Pearson M."/>
            <person name="Poulain J."/>
            <person name="Poussereau N."/>
            <person name="Quesneville H."/>
            <person name="Rascle C."/>
            <person name="Schumacher J."/>
            <person name="Segurens B."/>
            <person name="Sexton A."/>
            <person name="Silva E."/>
            <person name="Sirven C."/>
            <person name="Soanes D.M."/>
            <person name="Talbot N.J."/>
            <person name="Templeton M."/>
            <person name="Yandava C."/>
            <person name="Yarden O."/>
            <person name="Zeng Q."/>
            <person name="Rollins J.A."/>
            <person name="Lebrun M.H."/>
            <person name="Dickman M."/>
        </authorList>
    </citation>
    <scope>NUCLEOTIDE SEQUENCE [LARGE SCALE GENOMIC DNA]</scope>
    <source>
        <strain evidence="3">ATCC 18683 / 1980 / Ss-1</strain>
    </source>
</reference>
<dbReference type="InParanoid" id="A7F0Q0"/>
<evidence type="ECO:0000256" key="1">
    <source>
        <dbReference type="SAM" id="MobiDB-lite"/>
    </source>
</evidence>
<name>A7F0Q0_SCLS1</name>
<sequence>MYMIYRCCVRPGLRRRRERKEKKERVRKESEERREREEREKEIRRLREEKEVLGRERERWISARGGRGEGSWEEVGLGERV</sequence>
<accession>A7F0Q0</accession>
<dbReference type="RefSeq" id="XP_001587927.1">
    <property type="nucleotide sequence ID" value="XM_001587877.1"/>
</dbReference>
<organism evidence="2 3">
    <name type="scientific">Sclerotinia sclerotiorum (strain ATCC 18683 / 1980 / Ss-1)</name>
    <name type="common">White mold</name>
    <name type="synonym">Whetzelinia sclerotiorum</name>
    <dbReference type="NCBI Taxonomy" id="665079"/>
    <lineage>
        <taxon>Eukaryota</taxon>
        <taxon>Fungi</taxon>
        <taxon>Dikarya</taxon>
        <taxon>Ascomycota</taxon>
        <taxon>Pezizomycotina</taxon>
        <taxon>Leotiomycetes</taxon>
        <taxon>Helotiales</taxon>
        <taxon>Sclerotiniaceae</taxon>
        <taxon>Sclerotinia</taxon>
    </lineage>
</organism>
<proteinExistence type="predicted"/>
<dbReference type="GeneID" id="5483818"/>